<gene>
    <name evidence="3" type="ORF">RND81_13G035900</name>
</gene>
<name>A0AAW1GTP5_SAPOF</name>
<dbReference type="GO" id="GO:0003677">
    <property type="term" value="F:DNA binding"/>
    <property type="evidence" value="ECO:0007669"/>
    <property type="project" value="InterPro"/>
</dbReference>
<dbReference type="Proteomes" id="UP001443914">
    <property type="component" value="Unassembled WGS sequence"/>
</dbReference>
<dbReference type="EMBL" id="JBDFQZ010000013">
    <property type="protein sequence ID" value="KAK9668108.1"/>
    <property type="molecule type" value="Genomic_DNA"/>
</dbReference>
<feature type="domain" description="ARID" evidence="2">
    <location>
        <begin position="47"/>
        <end position="140"/>
    </location>
</feature>
<protein>
    <recommendedName>
        <fullName evidence="2">ARID domain-containing protein</fullName>
    </recommendedName>
</protein>
<sequence>MAKLSNFENGVLEKCSENSECDEFMDVGIENGDDNDDDDINWGDCDENLRRLFEQVLRVLMRGVYAKNGIRPTPALLGDGLAVDLFKLFCLVRDRGGFRSVSEDKLWGLIAEKLGFDYKLCASLKLIYFKYLDELDQWLNRITRDRVSTNGSYECGGNFGLLSLELEKRFRNFSMDGEESGEKDGERSFYEICNRINVVLEERLRLPEIGNGNEVYDDVNKCNVLDDDDKLCNNNDFARNASQCSSESSLKRKRDLFTEMLSWMLNVSKNPTRPSVVKSAGCSRWKGSDDRDFRSLVLSVREARLRRRYAYSNNEQSSLYQKKNKMHPSMYEDDILHNSDEGLRSSKRLLSLVKTPPCHCCKSSSVNQCTLDRKSKSPSKNGPRIEEHVKTDSAGTKKVVVVPSVDNDPPIEKHVSLGPEFQADVPIWTGIVSESDPKWVGTPVWVPDFSKTRFQTELPGKGRPESCKCRFPGSVECNRFHIAESRFKLRKSLGLAFYHWKFDRMGEEVSLSWTIEDEKKFKHVVKLNTPQLGRSYFPKKKRTDLVSYYYNVYLINRRRYQNRVTPKEIDSDNDEAEFGSVGEAFGFNAVKVPRREPLICYQNEQVTDFD</sequence>
<dbReference type="CDD" id="cd16100">
    <property type="entry name" value="ARID"/>
    <property type="match status" value="1"/>
</dbReference>
<dbReference type="PROSITE" id="PS51011">
    <property type="entry name" value="ARID"/>
    <property type="match status" value="1"/>
</dbReference>
<evidence type="ECO:0000259" key="2">
    <source>
        <dbReference type="PROSITE" id="PS51011"/>
    </source>
</evidence>
<organism evidence="3 4">
    <name type="scientific">Saponaria officinalis</name>
    <name type="common">Common soapwort</name>
    <name type="synonym">Lychnis saponaria</name>
    <dbReference type="NCBI Taxonomy" id="3572"/>
    <lineage>
        <taxon>Eukaryota</taxon>
        <taxon>Viridiplantae</taxon>
        <taxon>Streptophyta</taxon>
        <taxon>Embryophyta</taxon>
        <taxon>Tracheophyta</taxon>
        <taxon>Spermatophyta</taxon>
        <taxon>Magnoliopsida</taxon>
        <taxon>eudicotyledons</taxon>
        <taxon>Gunneridae</taxon>
        <taxon>Pentapetalae</taxon>
        <taxon>Caryophyllales</taxon>
        <taxon>Caryophyllaceae</taxon>
        <taxon>Caryophylleae</taxon>
        <taxon>Saponaria</taxon>
    </lineage>
</organism>
<dbReference type="EMBL" id="JBDFQZ010000013">
    <property type="protein sequence ID" value="KAK9668111.1"/>
    <property type="molecule type" value="Genomic_DNA"/>
</dbReference>
<dbReference type="EMBL" id="JBDFQZ010000013">
    <property type="protein sequence ID" value="KAK9668110.1"/>
    <property type="molecule type" value="Genomic_DNA"/>
</dbReference>
<dbReference type="EMBL" id="JBDFQZ010000013">
    <property type="protein sequence ID" value="KAK9668109.1"/>
    <property type="molecule type" value="Genomic_DNA"/>
</dbReference>
<dbReference type="InterPro" id="IPR036431">
    <property type="entry name" value="ARID_dom_sf"/>
</dbReference>
<dbReference type="PANTHER" id="PTHR46410">
    <property type="entry name" value="AT-RICH INTERACTIVE DOMAIN-CONTAINING PROTEIN 2"/>
    <property type="match status" value="1"/>
</dbReference>
<comment type="caution">
    <text evidence="3">The sequence shown here is derived from an EMBL/GenBank/DDBJ whole genome shotgun (WGS) entry which is preliminary data.</text>
</comment>
<dbReference type="PANTHER" id="PTHR46410:SF1">
    <property type="entry name" value="AT-RICH INTERACTIVE DOMAIN-CONTAINING PROTEIN 1"/>
    <property type="match status" value="1"/>
</dbReference>
<dbReference type="Pfam" id="PF01388">
    <property type="entry name" value="ARID"/>
    <property type="match status" value="1"/>
</dbReference>
<dbReference type="Gene3D" id="1.10.150.60">
    <property type="entry name" value="ARID DNA-binding domain"/>
    <property type="match status" value="1"/>
</dbReference>
<reference evidence="3 4" key="1">
    <citation type="submission" date="2024-03" db="EMBL/GenBank/DDBJ databases">
        <title>WGS assembly of Saponaria officinalis var. Norfolk2.</title>
        <authorList>
            <person name="Jenkins J."/>
            <person name="Shu S."/>
            <person name="Grimwood J."/>
            <person name="Barry K."/>
            <person name="Goodstein D."/>
            <person name="Schmutz J."/>
            <person name="Leebens-Mack J."/>
            <person name="Osbourn A."/>
        </authorList>
    </citation>
    <scope>NUCLEOTIDE SEQUENCE [LARGE SCALE GENOMIC DNA]</scope>
    <source>
        <strain evidence="4">cv. Norfolk2</strain>
        <strain evidence="3">JIC</strain>
        <tissue evidence="3">Leaf</tissue>
    </source>
</reference>
<evidence type="ECO:0000313" key="3">
    <source>
        <dbReference type="EMBL" id="KAK9668111.1"/>
    </source>
</evidence>
<dbReference type="InterPro" id="IPR001606">
    <property type="entry name" value="ARID_dom"/>
</dbReference>
<evidence type="ECO:0000256" key="1">
    <source>
        <dbReference type="SAM" id="MobiDB-lite"/>
    </source>
</evidence>
<keyword evidence="4" id="KW-1185">Reference proteome</keyword>
<dbReference type="AlphaFoldDB" id="A0AAW1GTP5"/>
<dbReference type="EMBL" id="JBDFQZ010000013">
    <property type="protein sequence ID" value="KAK9668107.1"/>
    <property type="molecule type" value="Genomic_DNA"/>
</dbReference>
<proteinExistence type="predicted"/>
<accession>A0AAW1GTP5</accession>
<dbReference type="SMART" id="SM01014">
    <property type="entry name" value="ARID"/>
    <property type="match status" value="1"/>
</dbReference>
<dbReference type="SMART" id="SM00501">
    <property type="entry name" value="BRIGHT"/>
    <property type="match status" value="1"/>
</dbReference>
<dbReference type="SUPFAM" id="SSF46774">
    <property type="entry name" value="ARID-like"/>
    <property type="match status" value="1"/>
</dbReference>
<feature type="region of interest" description="Disordered" evidence="1">
    <location>
        <begin position="371"/>
        <end position="393"/>
    </location>
</feature>
<evidence type="ECO:0000313" key="4">
    <source>
        <dbReference type="Proteomes" id="UP001443914"/>
    </source>
</evidence>